<reference evidence="3" key="1">
    <citation type="submission" date="2020-06" db="EMBL/GenBank/DDBJ databases">
        <title>Draft genome of Bugula neritina, a colonial animal packing powerful symbionts and potential medicines.</title>
        <authorList>
            <person name="Rayko M."/>
        </authorList>
    </citation>
    <scope>NUCLEOTIDE SEQUENCE [LARGE SCALE GENOMIC DNA]</scope>
    <source>
        <strain evidence="3">Kwan_BN1</strain>
    </source>
</reference>
<dbReference type="Proteomes" id="UP000593567">
    <property type="component" value="Unassembled WGS sequence"/>
</dbReference>
<accession>A0A7J7JQP8</accession>
<feature type="region of interest" description="Disordered" evidence="2">
    <location>
        <begin position="304"/>
        <end position="348"/>
    </location>
</feature>
<dbReference type="AlphaFoldDB" id="A0A7J7JQP8"/>
<name>A0A7J7JQP8_BUGNE</name>
<feature type="compositionally biased region" description="Basic and acidic residues" evidence="2">
    <location>
        <begin position="8"/>
        <end position="17"/>
    </location>
</feature>
<feature type="coiled-coil region" evidence="1">
    <location>
        <begin position="207"/>
        <end position="241"/>
    </location>
</feature>
<evidence type="ECO:0000256" key="1">
    <source>
        <dbReference type="SAM" id="Coils"/>
    </source>
</evidence>
<dbReference type="EMBL" id="VXIV02001928">
    <property type="protein sequence ID" value="KAF6028670.1"/>
    <property type="molecule type" value="Genomic_DNA"/>
</dbReference>
<feature type="compositionally biased region" description="Polar residues" evidence="2">
    <location>
        <begin position="337"/>
        <end position="348"/>
    </location>
</feature>
<keyword evidence="1" id="KW-0175">Coiled coil</keyword>
<organism evidence="3 4">
    <name type="scientific">Bugula neritina</name>
    <name type="common">Brown bryozoan</name>
    <name type="synonym">Sertularia neritina</name>
    <dbReference type="NCBI Taxonomy" id="10212"/>
    <lineage>
        <taxon>Eukaryota</taxon>
        <taxon>Metazoa</taxon>
        <taxon>Spiralia</taxon>
        <taxon>Lophotrochozoa</taxon>
        <taxon>Bryozoa</taxon>
        <taxon>Gymnolaemata</taxon>
        <taxon>Cheilostomatida</taxon>
        <taxon>Flustrina</taxon>
        <taxon>Buguloidea</taxon>
        <taxon>Bugulidae</taxon>
        <taxon>Bugula</taxon>
    </lineage>
</organism>
<comment type="caution">
    <text evidence="3">The sequence shown here is derived from an EMBL/GenBank/DDBJ whole genome shotgun (WGS) entry which is preliminary data.</text>
</comment>
<keyword evidence="4" id="KW-1185">Reference proteome</keyword>
<evidence type="ECO:0000313" key="4">
    <source>
        <dbReference type="Proteomes" id="UP000593567"/>
    </source>
</evidence>
<protein>
    <submittedName>
        <fullName evidence="3">Uncharacterized protein</fullName>
    </submittedName>
</protein>
<feature type="compositionally biased region" description="Low complexity" evidence="2">
    <location>
        <begin position="318"/>
        <end position="328"/>
    </location>
</feature>
<feature type="region of interest" description="Disordered" evidence="2">
    <location>
        <begin position="1"/>
        <end position="33"/>
    </location>
</feature>
<gene>
    <name evidence="3" type="ORF">EB796_013040</name>
</gene>
<evidence type="ECO:0000313" key="3">
    <source>
        <dbReference type="EMBL" id="KAF6028670.1"/>
    </source>
</evidence>
<proteinExistence type="predicted"/>
<sequence length="397" mass="44651">MTRKKFRDNRNRAKRPDSLALTKASGSGSSYKSPSYIQELQSDLSLPTNISLAASGGMSSCQDNVIKERWVEPVNMHEELSLSASHPELLGKHRLSNCHVPAKTDIDDVNSKDDDNFYLKKNSNFTGYELASFFTKTVFEETNKRPPNYDSIIHLMCRQLQNLGVLETTTETYNDLYYQKEPLFKLDETYRWANADKFYTPNQTPPSNCLEEKLKKLKLHNKHLRSRLNELTEELQFSKTTEEKEAVRLRSNLSLPCEIEVHTEGRSCTSVTLPSTILSISTSSENSDSHVSLSITKPGLGSLGYHATNNKPKTPVRSTSSSPGSSDSFVTAAEPSLTHSTQELSTYDNTPAELSHVTGEDNSNTLMRSFPLRNRRVSNDLSDICPNCRQSLNLNKR</sequence>
<evidence type="ECO:0000256" key="2">
    <source>
        <dbReference type="SAM" id="MobiDB-lite"/>
    </source>
</evidence>